<evidence type="ECO:0000259" key="4">
    <source>
        <dbReference type="PROSITE" id="PS51000"/>
    </source>
</evidence>
<dbReference type="GO" id="GO:0003677">
    <property type="term" value="F:DNA binding"/>
    <property type="evidence" value="ECO:0007669"/>
    <property type="project" value="UniProtKB-KW"/>
</dbReference>
<feature type="domain" description="HTH deoR-type" evidence="4">
    <location>
        <begin position="3"/>
        <end position="58"/>
    </location>
</feature>
<sequence>MYQEERIYEILKMLKNKKTLSIHEIISIFEISRDTARRDIVKLVNEGLALRTHGGITIPEFQTEIYSYQKRIPENIEIKSLLAEKAAMYIENKKICFLDVSTTIEGMCSYIPENIHVYTHSLDNMDRLSEKQCAVHIFGGTLNKENRFFYGNDTLEQIKRVHFDAAFLGGAAIHSDGVYVEDNEDAAIKNIVSQRADFVCVLVDNSKFFKKSHFKGIEFENIDMIMTNGDIPKEIAGKIEKYGIEIRIVHIGGKDEKI</sequence>
<dbReference type="GeneID" id="78454414"/>
<accession>A0AAX2JG29</accession>
<dbReference type="PROSITE" id="PS00894">
    <property type="entry name" value="HTH_DEOR_1"/>
    <property type="match status" value="1"/>
</dbReference>
<evidence type="ECO:0000256" key="1">
    <source>
        <dbReference type="ARBA" id="ARBA00023015"/>
    </source>
</evidence>
<evidence type="ECO:0000256" key="3">
    <source>
        <dbReference type="ARBA" id="ARBA00023163"/>
    </source>
</evidence>
<evidence type="ECO:0000313" key="6">
    <source>
        <dbReference type="Proteomes" id="UP000249008"/>
    </source>
</evidence>
<evidence type="ECO:0000313" key="5">
    <source>
        <dbReference type="EMBL" id="SQJ15867.1"/>
    </source>
</evidence>
<dbReference type="InterPro" id="IPR036388">
    <property type="entry name" value="WH-like_DNA-bd_sf"/>
</dbReference>
<name>A0AAX2JG29_9FUSO</name>
<dbReference type="RefSeq" id="WP_005978600.1">
    <property type="nucleotide sequence ID" value="NZ_CABKNW010000004.1"/>
</dbReference>
<dbReference type="SMART" id="SM00420">
    <property type="entry name" value="HTH_DEOR"/>
    <property type="match status" value="1"/>
</dbReference>
<dbReference type="SUPFAM" id="SSF46785">
    <property type="entry name" value="Winged helix' DNA-binding domain"/>
    <property type="match status" value="1"/>
</dbReference>
<dbReference type="SMART" id="SM01134">
    <property type="entry name" value="DeoRC"/>
    <property type="match status" value="1"/>
</dbReference>
<dbReference type="InterPro" id="IPR036390">
    <property type="entry name" value="WH_DNA-bd_sf"/>
</dbReference>
<dbReference type="Pfam" id="PF08220">
    <property type="entry name" value="HTH_DeoR"/>
    <property type="match status" value="1"/>
</dbReference>
<dbReference type="AlphaFoldDB" id="A0AAX2JG29"/>
<evidence type="ECO:0000256" key="2">
    <source>
        <dbReference type="ARBA" id="ARBA00023125"/>
    </source>
</evidence>
<dbReference type="InterPro" id="IPR018356">
    <property type="entry name" value="Tscrpt_reg_HTH_DeoR_CS"/>
</dbReference>
<dbReference type="PANTHER" id="PTHR30363">
    <property type="entry name" value="HTH-TYPE TRANSCRIPTIONAL REGULATOR SRLR-RELATED"/>
    <property type="match status" value="1"/>
</dbReference>
<keyword evidence="2" id="KW-0238">DNA-binding</keyword>
<dbReference type="PROSITE" id="PS51000">
    <property type="entry name" value="HTH_DEOR_2"/>
    <property type="match status" value="1"/>
</dbReference>
<reference evidence="5 6" key="1">
    <citation type="submission" date="2018-06" db="EMBL/GenBank/DDBJ databases">
        <authorList>
            <consortium name="Pathogen Informatics"/>
            <person name="Doyle S."/>
        </authorList>
    </citation>
    <scope>NUCLEOTIDE SEQUENCE [LARGE SCALE GENOMIC DNA]</scope>
    <source>
        <strain evidence="5 6">NCTC12112</strain>
    </source>
</reference>
<organism evidence="5 6">
    <name type="scientific">Fusobacterium ulcerans</name>
    <dbReference type="NCBI Taxonomy" id="861"/>
    <lineage>
        <taxon>Bacteria</taxon>
        <taxon>Fusobacteriati</taxon>
        <taxon>Fusobacteriota</taxon>
        <taxon>Fusobacteriia</taxon>
        <taxon>Fusobacteriales</taxon>
        <taxon>Fusobacteriaceae</taxon>
        <taxon>Fusobacterium</taxon>
    </lineage>
</organism>
<dbReference type="Proteomes" id="UP000249008">
    <property type="component" value="Chromosome 1"/>
</dbReference>
<dbReference type="InterPro" id="IPR050313">
    <property type="entry name" value="Carb_Metab_HTH_regulators"/>
</dbReference>
<keyword evidence="3" id="KW-0804">Transcription</keyword>
<dbReference type="InterPro" id="IPR014036">
    <property type="entry name" value="DeoR-like_C"/>
</dbReference>
<gene>
    <name evidence="5" type="primary">glcR_1</name>
    <name evidence="5" type="ORF">NCTC12112_03150</name>
</gene>
<dbReference type="Pfam" id="PF00455">
    <property type="entry name" value="DeoRC"/>
    <property type="match status" value="1"/>
</dbReference>
<dbReference type="InterPro" id="IPR037171">
    <property type="entry name" value="NagB/RpiA_transferase-like"/>
</dbReference>
<keyword evidence="1" id="KW-0805">Transcription regulation</keyword>
<dbReference type="KEGG" id="ful:C4N20_06305"/>
<protein>
    <submittedName>
        <fullName evidence="5">HTH-type transcriptional repressor glcR</fullName>
    </submittedName>
</protein>
<dbReference type="PRINTS" id="PR00037">
    <property type="entry name" value="HTHLACR"/>
</dbReference>
<dbReference type="Gene3D" id="3.40.50.1360">
    <property type="match status" value="1"/>
</dbReference>
<dbReference type="GO" id="GO:0003700">
    <property type="term" value="F:DNA-binding transcription factor activity"/>
    <property type="evidence" value="ECO:0007669"/>
    <property type="project" value="InterPro"/>
</dbReference>
<dbReference type="PANTHER" id="PTHR30363:SF51">
    <property type="entry name" value="HTH-TYPE TRANSCRIPTIONAL REPRESSOR GLCR"/>
    <property type="match status" value="1"/>
</dbReference>
<dbReference type="InterPro" id="IPR001034">
    <property type="entry name" value="DeoR_HTH"/>
</dbReference>
<dbReference type="SUPFAM" id="SSF100950">
    <property type="entry name" value="NagB/RpiA/CoA transferase-like"/>
    <property type="match status" value="1"/>
</dbReference>
<proteinExistence type="predicted"/>
<dbReference type="Gene3D" id="1.10.10.10">
    <property type="entry name" value="Winged helix-like DNA-binding domain superfamily/Winged helix DNA-binding domain"/>
    <property type="match status" value="1"/>
</dbReference>
<dbReference type="EMBL" id="LS483487">
    <property type="protein sequence ID" value="SQJ15867.1"/>
    <property type="molecule type" value="Genomic_DNA"/>
</dbReference>